<dbReference type="SUPFAM" id="SSF52540">
    <property type="entry name" value="P-loop containing nucleoside triphosphate hydrolases"/>
    <property type="match status" value="1"/>
</dbReference>
<dbReference type="Pfam" id="PF13361">
    <property type="entry name" value="UvrD_C"/>
    <property type="match status" value="1"/>
</dbReference>
<dbReference type="PROSITE" id="PS51198">
    <property type="entry name" value="UVRD_HELICASE_ATP_BIND"/>
    <property type="match status" value="1"/>
</dbReference>
<dbReference type="EMBL" id="BMHQ01000002">
    <property type="protein sequence ID" value="GGE09652.1"/>
    <property type="molecule type" value="Genomic_DNA"/>
</dbReference>
<dbReference type="GO" id="GO:0005829">
    <property type="term" value="C:cytosol"/>
    <property type="evidence" value="ECO:0007669"/>
    <property type="project" value="TreeGrafter"/>
</dbReference>
<dbReference type="NCBIfam" id="TIGR01073">
    <property type="entry name" value="pcrA"/>
    <property type="match status" value="1"/>
</dbReference>
<feature type="domain" description="UvrD-like helicase C-terminal" evidence="13">
    <location>
        <begin position="293"/>
        <end position="570"/>
    </location>
</feature>
<dbReference type="CDD" id="cd17932">
    <property type="entry name" value="DEXQc_UvrD"/>
    <property type="match status" value="1"/>
</dbReference>
<dbReference type="GO" id="GO:0003677">
    <property type="term" value="F:DNA binding"/>
    <property type="evidence" value="ECO:0007669"/>
    <property type="project" value="UniProtKB-KW"/>
</dbReference>
<dbReference type="InterPro" id="IPR013986">
    <property type="entry name" value="DExx_box_DNA_helicase_dom_sf"/>
</dbReference>
<protein>
    <recommendedName>
        <fullName evidence="11">ATP-dependent DNA helicase</fullName>
        <ecNumber evidence="11">5.6.2.4</ecNumber>
    </recommendedName>
</protein>
<comment type="similarity">
    <text evidence="1 11">Belongs to the helicase family. UvrD subfamily.</text>
</comment>
<dbReference type="PANTHER" id="PTHR11070:SF2">
    <property type="entry name" value="ATP-DEPENDENT DNA HELICASE SRS2"/>
    <property type="match status" value="1"/>
</dbReference>
<evidence type="ECO:0000256" key="2">
    <source>
        <dbReference type="ARBA" id="ARBA00022741"/>
    </source>
</evidence>
<dbReference type="CDD" id="cd18807">
    <property type="entry name" value="SF1_C_UvrD"/>
    <property type="match status" value="1"/>
</dbReference>
<evidence type="ECO:0000259" key="12">
    <source>
        <dbReference type="PROSITE" id="PS51198"/>
    </source>
</evidence>
<keyword evidence="15" id="KW-1185">Reference proteome</keyword>
<evidence type="ECO:0000259" key="13">
    <source>
        <dbReference type="PROSITE" id="PS51217"/>
    </source>
</evidence>
<evidence type="ECO:0000256" key="8">
    <source>
        <dbReference type="ARBA" id="ARBA00034617"/>
    </source>
</evidence>
<dbReference type="GO" id="GO:0016787">
    <property type="term" value="F:hydrolase activity"/>
    <property type="evidence" value="ECO:0007669"/>
    <property type="project" value="UniProtKB-UniRule"/>
</dbReference>
<evidence type="ECO:0000313" key="15">
    <source>
        <dbReference type="Proteomes" id="UP000625210"/>
    </source>
</evidence>
<comment type="catalytic activity">
    <reaction evidence="9 11">
        <text>ATP + H2O = ADP + phosphate + H(+)</text>
        <dbReference type="Rhea" id="RHEA:13065"/>
        <dbReference type="ChEBI" id="CHEBI:15377"/>
        <dbReference type="ChEBI" id="CHEBI:15378"/>
        <dbReference type="ChEBI" id="CHEBI:30616"/>
        <dbReference type="ChEBI" id="CHEBI:43474"/>
        <dbReference type="ChEBI" id="CHEBI:456216"/>
        <dbReference type="EC" id="5.6.2.4"/>
    </reaction>
</comment>
<dbReference type="Proteomes" id="UP000625210">
    <property type="component" value="Unassembled WGS sequence"/>
</dbReference>
<dbReference type="FunFam" id="1.10.10.160:FF:000001">
    <property type="entry name" value="ATP-dependent DNA helicase"/>
    <property type="match status" value="1"/>
</dbReference>
<reference evidence="14" key="1">
    <citation type="journal article" date="2014" name="Int. J. Syst. Evol. Microbiol.">
        <title>Complete genome sequence of Corynebacterium casei LMG S-19264T (=DSM 44701T), isolated from a smear-ripened cheese.</title>
        <authorList>
            <consortium name="US DOE Joint Genome Institute (JGI-PGF)"/>
            <person name="Walter F."/>
            <person name="Albersmeier A."/>
            <person name="Kalinowski J."/>
            <person name="Ruckert C."/>
        </authorList>
    </citation>
    <scope>NUCLEOTIDE SEQUENCE</scope>
    <source>
        <strain evidence="14">CGMCC 1.15179</strain>
    </source>
</reference>
<keyword evidence="2 10" id="KW-0547">Nucleotide-binding</keyword>
<evidence type="ECO:0000313" key="14">
    <source>
        <dbReference type="EMBL" id="GGE09652.1"/>
    </source>
</evidence>
<feature type="domain" description="UvrD-like helicase ATP-binding" evidence="12">
    <location>
        <begin position="13"/>
        <end position="292"/>
    </location>
</feature>
<evidence type="ECO:0000256" key="4">
    <source>
        <dbReference type="ARBA" id="ARBA00022806"/>
    </source>
</evidence>
<keyword evidence="3 10" id="KW-0378">Hydrolase</keyword>
<dbReference type="InterPro" id="IPR005751">
    <property type="entry name" value="ATP-dep_DNA_helicase_PcrA"/>
</dbReference>
<sequence length="742" mass="84240">MAHQAWTSDSLLDGLNPAQQKAVETTKGPLLIVAGAGSGKTRVLTNRVAYLLGEKRVHPWNLLAITFTNKAAREMKERIGRLVGPEAEDIWISTFHSMCVRMLRKDIERIGYSRNFTILDTSDQLTVIKQVLKELNLDPKQHNPRSLLHQISSAKNKLISAREMKERAGSFLEEITAKVYEAYQHKLRANQSLDFDDLLVETVRLFHSVPEVLDYYQKKFQYIHVDEYQDTNHVQYVLVNMLAAKHRNICVVGDSDQSIYRFRGADITNILHFERDYPDATVIKLEQNYRSTKTILNAANGVIAHNTERKPKNLWTENHQGEPIQLYEADNEHDEAYFVADTIVKGRQNGQNYSDFAVLYRTNAQSRVIEEVFLKSNIPYQMVGGMKFYERKEIKDLLAYLRLVVNPDDDLSLTRVINVPKRGIGQATVEKIAAYADSQGISMYRALMEADRIGLTARFMKPLGEFATLIRDLSAMMEYLTASEMTEEVLTRTGYREELKKEDTLEAASRLENIEEFLSVTQEFEQKNEDKTLVAFLTELALVSDVDHLEDEGEESGDAVTMMTLHSAKGLEFPEVFLVGMEEGIFPHTRTMEDDRELEEERRLAYVGITRAEKKLYLTRARTRMLFGQTSANPPSCFLREIPPELLEPVGKAGATVLKKPVVRQGPVRPSPNADLDWQPGDRVQHKKWGIGTVVKVQGQGDDMELNIAFPAPVGVKRLLAQFAPITRADEGGRRSDGNRGS</sequence>
<gene>
    <name evidence="14" type="primary">pcrA</name>
    <name evidence="14" type="ORF">GCM10011571_08710</name>
</gene>
<comment type="catalytic activity">
    <reaction evidence="8">
        <text>Couples ATP hydrolysis with the unwinding of duplex DNA by translocating in the 3'-5' direction.</text>
        <dbReference type="EC" id="5.6.2.4"/>
    </reaction>
</comment>
<evidence type="ECO:0000256" key="9">
    <source>
        <dbReference type="ARBA" id="ARBA00048988"/>
    </source>
</evidence>
<dbReference type="AlphaFoldDB" id="A0A8J2YCM2"/>
<evidence type="ECO:0000256" key="6">
    <source>
        <dbReference type="ARBA" id="ARBA00023125"/>
    </source>
</evidence>
<proteinExistence type="inferred from homology"/>
<dbReference type="InterPro" id="IPR027417">
    <property type="entry name" value="P-loop_NTPase"/>
</dbReference>
<feature type="binding site" evidence="10">
    <location>
        <begin position="34"/>
        <end position="41"/>
    </location>
    <ligand>
        <name>ATP</name>
        <dbReference type="ChEBI" id="CHEBI:30616"/>
    </ligand>
</feature>
<evidence type="ECO:0000256" key="3">
    <source>
        <dbReference type="ARBA" id="ARBA00022801"/>
    </source>
</evidence>
<dbReference type="Gene3D" id="1.10.10.160">
    <property type="match status" value="1"/>
</dbReference>
<dbReference type="GO" id="GO:0009314">
    <property type="term" value="P:response to radiation"/>
    <property type="evidence" value="ECO:0007669"/>
    <property type="project" value="UniProtKB-ARBA"/>
</dbReference>
<dbReference type="Gene3D" id="1.10.486.10">
    <property type="entry name" value="PCRA, domain 4"/>
    <property type="match status" value="1"/>
</dbReference>
<dbReference type="FunFam" id="1.10.486.10:FF:000003">
    <property type="entry name" value="ATP-dependent DNA helicase"/>
    <property type="match status" value="1"/>
</dbReference>
<dbReference type="GO" id="GO:0033202">
    <property type="term" value="C:DNA helicase complex"/>
    <property type="evidence" value="ECO:0007669"/>
    <property type="project" value="TreeGrafter"/>
</dbReference>
<dbReference type="EC" id="5.6.2.4" evidence="11"/>
<keyword evidence="5 10" id="KW-0067">ATP-binding</keyword>
<dbReference type="GO" id="GO:0005524">
    <property type="term" value="F:ATP binding"/>
    <property type="evidence" value="ECO:0007669"/>
    <property type="project" value="UniProtKB-UniRule"/>
</dbReference>
<evidence type="ECO:0000256" key="5">
    <source>
        <dbReference type="ARBA" id="ARBA00022840"/>
    </source>
</evidence>
<dbReference type="Pfam" id="PF00580">
    <property type="entry name" value="UvrD-helicase"/>
    <property type="match status" value="1"/>
</dbReference>
<evidence type="ECO:0000256" key="10">
    <source>
        <dbReference type="PROSITE-ProRule" id="PRU00560"/>
    </source>
</evidence>
<dbReference type="GO" id="GO:0000725">
    <property type="term" value="P:recombinational repair"/>
    <property type="evidence" value="ECO:0007669"/>
    <property type="project" value="TreeGrafter"/>
</dbReference>
<accession>A0A8J2YCM2</accession>
<dbReference type="GO" id="GO:0043138">
    <property type="term" value="F:3'-5' DNA helicase activity"/>
    <property type="evidence" value="ECO:0007669"/>
    <property type="project" value="UniProtKB-EC"/>
</dbReference>
<evidence type="ECO:0000256" key="7">
    <source>
        <dbReference type="ARBA" id="ARBA00023235"/>
    </source>
</evidence>
<dbReference type="PANTHER" id="PTHR11070">
    <property type="entry name" value="UVRD / RECB / PCRA DNA HELICASE FAMILY MEMBER"/>
    <property type="match status" value="1"/>
</dbReference>
<dbReference type="Gene3D" id="3.40.50.300">
    <property type="entry name" value="P-loop containing nucleotide triphosphate hydrolases"/>
    <property type="match status" value="2"/>
</dbReference>
<name>A0A8J2YCM2_9BACL</name>
<reference evidence="14" key="2">
    <citation type="submission" date="2020-09" db="EMBL/GenBank/DDBJ databases">
        <authorList>
            <person name="Sun Q."/>
            <person name="Zhou Y."/>
        </authorList>
    </citation>
    <scope>NUCLEOTIDE SEQUENCE</scope>
    <source>
        <strain evidence="14">CGMCC 1.15179</strain>
    </source>
</reference>
<keyword evidence="6 11" id="KW-0238">DNA-binding</keyword>
<evidence type="ECO:0000256" key="1">
    <source>
        <dbReference type="ARBA" id="ARBA00009922"/>
    </source>
</evidence>
<comment type="caution">
    <text evidence="14">The sequence shown here is derived from an EMBL/GenBank/DDBJ whole genome shotgun (WGS) entry which is preliminary data.</text>
</comment>
<dbReference type="PROSITE" id="PS51217">
    <property type="entry name" value="UVRD_HELICASE_CTER"/>
    <property type="match status" value="1"/>
</dbReference>
<dbReference type="RefSeq" id="WP_188646653.1">
    <property type="nucleotide sequence ID" value="NZ_BMHQ01000002.1"/>
</dbReference>
<dbReference type="GO" id="GO:0006260">
    <property type="term" value="P:DNA replication"/>
    <property type="evidence" value="ECO:0007669"/>
    <property type="project" value="InterPro"/>
</dbReference>
<dbReference type="InterPro" id="IPR014016">
    <property type="entry name" value="UvrD-like_ATP-bd"/>
</dbReference>
<organism evidence="14 15">
    <name type="scientific">Marinithermofilum abyssi</name>
    <dbReference type="NCBI Taxonomy" id="1571185"/>
    <lineage>
        <taxon>Bacteria</taxon>
        <taxon>Bacillati</taxon>
        <taxon>Bacillota</taxon>
        <taxon>Bacilli</taxon>
        <taxon>Bacillales</taxon>
        <taxon>Thermoactinomycetaceae</taxon>
        <taxon>Marinithermofilum</taxon>
    </lineage>
</organism>
<keyword evidence="4 10" id="KW-0347">Helicase</keyword>
<evidence type="ECO:0000256" key="11">
    <source>
        <dbReference type="RuleBase" id="RU364053"/>
    </source>
</evidence>
<dbReference type="Pfam" id="PF21196">
    <property type="entry name" value="PcrA_UvrD_tudor"/>
    <property type="match status" value="1"/>
</dbReference>
<dbReference type="InterPro" id="IPR000212">
    <property type="entry name" value="DNA_helicase_UvrD/REP"/>
</dbReference>
<dbReference type="InterPro" id="IPR014017">
    <property type="entry name" value="DNA_helicase_UvrD-like_C"/>
</dbReference>
<keyword evidence="7" id="KW-0413">Isomerase</keyword>